<dbReference type="Pfam" id="PF01062">
    <property type="entry name" value="Bestrophin"/>
    <property type="match status" value="1"/>
</dbReference>
<keyword evidence="6" id="KW-1003">Cell membrane</keyword>
<protein>
    <recommendedName>
        <fullName evidence="6">Bestrophin homolog</fullName>
    </recommendedName>
</protein>
<comment type="function">
    <text evidence="6">Forms chloride channels.</text>
</comment>
<dbReference type="GO" id="GO:0005886">
    <property type="term" value="C:plasma membrane"/>
    <property type="evidence" value="ECO:0007669"/>
    <property type="project" value="UniProtKB-SubCell"/>
</dbReference>
<dbReference type="PANTHER" id="PTHR10736:SF0">
    <property type="entry name" value="BESTROPHIN HOMOLOG"/>
    <property type="match status" value="1"/>
</dbReference>
<keyword evidence="4 6" id="KW-0472">Membrane</keyword>
<feature type="transmembrane region" description="Helical" evidence="6">
    <location>
        <begin position="283"/>
        <end position="304"/>
    </location>
</feature>
<evidence type="ECO:0000256" key="5">
    <source>
        <dbReference type="ARBA" id="ARBA00034769"/>
    </source>
</evidence>
<comment type="subcellular location">
    <subcellularLocation>
        <location evidence="6">Cell membrane</location>
        <topology evidence="6">Multi-pass membrane protein</topology>
    </subcellularLocation>
    <subcellularLocation>
        <location evidence="1">Membrane</location>
    </subcellularLocation>
</comment>
<dbReference type="GO" id="GO:0034707">
    <property type="term" value="C:chloride channel complex"/>
    <property type="evidence" value="ECO:0007669"/>
    <property type="project" value="UniProtKB-KW"/>
</dbReference>
<dbReference type="InterPro" id="IPR021134">
    <property type="entry name" value="Bestrophin-like"/>
</dbReference>
<keyword evidence="8" id="KW-1185">Reference proteome</keyword>
<comment type="caution">
    <text evidence="7">The sequence shown here is derived from an EMBL/GenBank/DDBJ whole genome shotgun (WGS) entry which is preliminary data.</text>
</comment>
<feature type="transmembrane region" description="Helical" evidence="6">
    <location>
        <begin position="316"/>
        <end position="334"/>
    </location>
</feature>
<evidence type="ECO:0000256" key="4">
    <source>
        <dbReference type="ARBA" id="ARBA00023136"/>
    </source>
</evidence>
<dbReference type="PANTHER" id="PTHR10736">
    <property type="entry name" value="BESTROPHIN"/>
    <property type="match status" value="1"/>
</dbReference>
<keyword evidence="6" id="KW-0407">Ion channel</keyword>
<keyword evidence="2 6" id="KW-0812">Transmembrane</keyword>
<evidence type="ECO:0000256" key="1">
    <source>
        <dbReference type="ARBA" id="ARBA00004370"/>
    </source>
</evidence>
<dbReference type="STRING" id="268474.A0A0V1N7M0"/>
<keyword evidence="6" id="KW-0869">Chloride channel</keyword>
<evidence type="ECO:0000256" key="6">
    <source>
        <dbReference type="RuleBase" id="RU363126"/>
    </source>
</evidence>
<keyword evidence="6" id="KW-0868">Chloride</keyword>
<proteinExistence type="inferred from homology"/>
<keyword evidence="6" id="KW-0813">Transport</keyword>
<evidence type="ECO:0000313" key="8">
    <source>
        <dbReference type="Proteomes" id="UP000054843"/>
    </source>
</evidence>
<gene>
    <name evidence="7" type="primary">BEST1</name>
    <name evidence="7" type="ORF">T10_9607</name>
</gene>
<organism evidence="7 8">
    <name type="scientific">Trichinella papuae</name>
    <dbReference type="NCBI Taxonomy" id="268474"/>
    <lineage>
        <taxon>Eukaryota</taxon>
        <taxon>Metazoa</taxon>
        <taxon>Ecdysozoa</taxon>
        <taxon>Nematoda</taxon>
        <taxon>Enoplea</taxon>
        <taxon>Dorylaimia</taxon>
        <taxon>Trichinellida</taxon>
        <taxon>Trichinellidae</taxon>
        <taxon>Trichinella</taxon>
    </lineage>
</organism>
<sequence length="470" mass="54823">LPTSSIAFKPYCFSIVELRLFIYLFIYLFICLFIIYGFYFEVYQCQMTVTYSSSCSNSTLSTFARLLLLWRGSVYKIIYKDLLIFLLLHYTLNLVYRHALDTSQQRTFYQVSQLFAAGKEYIPITFVLSFFVNQIASRWWTNFLNISWPDRIASIIGCYIRGNDERARLIRRTLVRYINLSALFVLRDISTAVKKRFPTMNHLVSSGFITETELKMHELAVETHSSVYLFWLPLQWAVNLVDKARIEGRIESMVNYKNMIREITRIRGTIGMMSALDWVPVPLVYTQVVTIAVYSFFLICLLSRQFDLNSDETLEASYFPFFTLLEFTFYVGLLKVAEVLINPFGEDDDDFEVNYIIDRNIHISYLIVDDLYDHLPPIKEDMHWKKDGIKTPDTKSKLNPKRPPFKPSVAGLEIPLHLQSVVESNVEVRGATDRRKLSMADLVTQVMNMRAIRQNSVQHNSRILLPTTKE</sequence>
<evidence type="ECO:0000256" key="3">
    <source>
        <dbReference type="ARBA" id="ARBA00022989"/>
    </source>
</evidence>
<reference evidence="7 8" key="1">
    <citation type="submission" date="2015-01" db="EMBL/GenBank/DDBJ databases">
        <title>Evolution of Trichinella species and genotypes.</title>
        <authorList>
            <person name="Korhonen P.K."/>
            <person name="Edoardo P."/>
            <person name="Giuseppe L.R."/>
            <person name="Gasser R.B."/>
        </authorList>
    </citation>
    <scope>NUCLEOTIDE SEQUENCE [LARGE SCALE GENOMIC DNA]</scope>
    <source>
        <strain evidence="7">ISS1980</strain>
    </source>
</reference>
<evidence type="ECO:0000313" key="7">
    <source>
        <dbReference type="EMBL" id="KRZ80006.1"/>
    </source>
</evidence>
<name>A0A0V1N7M0_9BILA</name>
<dbReference type="GO" id="GO:0005254">
    <property type="term" value="F:chloride channel activity"/>
    <property type="evidence" value="ECO:0007669"/>
    <property type="project" value="UniProtKB-KW"/>
</dbReference>
<dbReference type="AlphaFoldDB" id="A0A0V1N7M0"/>
<feature type="transmembrane region" description="Helical" evidence="6">
    <location>
        <begin position="20"/>
        <end position="39"/>
    </location>
</feature>
<accession>A0A0V1N7M0</accession>
<dbReference type="Proteomes" id="UP000054843">
    <property type="component" value="Unassembled WGS sequence"/>
</dbReference>
<evidence type="ECO:0000256" key="2">
    <source>
        <dbReference type="ARBA" id="ARBA00022692"/>
    </source>
</evidence>
<feature type="non-terminal residue" evidence="7">
    <location>
        <position position="1"/>
    </location>
</feature>
<dbReference type="EMBL" id="JYDO01000004">
    <property type="protein sequence ID" value="KRZ80006.1"/>
    <property type="molecule type" value="Genomic_DNA"/>
</dbReference>
<keyword evidence="6" id="KW-0406">Ion transport</keyword>
<dbReference type="InterPro" id="IPR000615">
    <property type="entry name" value="Bestrophin"/>
</dbReference>
<keyword evidence="3 6" id="KW-1133">Transmembrane helix</keyword>
<comment type="similarity">
    <text evidence="5 6">Belongs to the anion channel-forming bestrophin (TC 1.A.46) family. Calcium-sensitive chloride channel subfamily.</text>
</comment>
<dbReference type="OrthoDB" id="201595at2759"/>